<evidence type="ECO:0000313" key="1">
    <source>
        <dbReference type="EMBL" id="KAK2822899.1"/>
    </source>
</evidence>
<dbReference type="AlphaFoldDB" id="A0AA88LRX6"/>
<organism evidence="1 2">
    <name type="scientific">Channa striata</name>
    <name type="common">Snakehead murrel</name>
    <name type="synonym">Ophicephalus striatus</name>
    <dbReference type="NCBI Taxonomy" id="64152"/>
    <lineage>
        <taxon>Eukaryota</taxon>
        <taxon>Metazoa</taxon>
        <taxon>Chordata</taxon>
        <taxon>Craniata</taxon>
        <taxon>Vertebrata</taxon>
        <taxon>Euteleostomi</taxon>
        <taxon>Actinopterygii</taxon>
        <taxon>Neopterygii</taxon>
        <taxon>Teleostei</taxon>
        <taxon>Neoteleostei</taxon>
        <taxon>Acanthomorphata</taxon>
        <taxon>Anabantaria</taxon>
        <taxon>Anabantiformes</taxon>
        <taxon>Channoidei</taxon>
        <taxon>Channidae</taxon>
        <taxon>Channa</taxon>
    </lineage>
</organism>
<evidence type="ECO:0000313" key="2">
    <source>
        <dbReference type="Proteomes" id="UP001187415"/>
    </source>
</evidence>
<keyword evidence="2" id="KW-1185">Reference proteome</keyword>
<dbReference type="EMBL" id="JAUPFM010000018">
    <property type="protein sequence ID" value="KAK2822899.1"/>
    <property type="molecule type" value="Genomic_DNA"/>
</dbReference>
<proteinExistence type="predicted"/>
<dbReference type="Proteomes" id="UP001187415">
    <property type="component" value="Unassembled WGS sequence"/>
</dbReference>
<protein>
    <submittedName>
        <fullName evidence="1">Uncharacterized protein</fullName>
    </submittedName>
</protein>
<gene>
    <name evidence="1" type="ORF">Q5P01_022964</name>
</gene>
<name>A0AA88LRX6_CHASR</name>
<accession>A0AA88LRX6</accession>
<sequence length="75" mass="8275">METDSLVGDVESLLDPLVDRILVDTVSQQQGWLRVYERSGVTRERGVGVIVFLAEIDPPHTPGQPQLHPGNTRSP</sequence>
<comment type="caution">
    <text evidence="1">The sequence shown here is derived from an EMBL/GenBank/DDBJ whole genome shotgun (WGS) entry which is preliminary data.</text>
</comment>
<reference evidence="1" key="1">
    <citation type="submission" date="2023-07" db="EMBL/GenBank/DDBJ databases">
        <title>Chromosome-level Genome Assembly of Striped Snakehead (Channa striata).</title>
        <authorList>
            <person name="Liu H."/>
        </authorList>
    </citation>
    <scope>NUCLEOTIDE SEQUENCE</scope>
    <source>
        <strain evidence="1">Gz</strain>
        <tissue evidence="1">Muscle</tissue>
    </source>
</reference>